<dbReference type="InterPro" id="IPR050266">
    <property type="entry name" value="AB_hydrolase_sf"/>
</dbReference>
<dbReference type="SUPFAM" id="SSF53474">
    <property type="entry name" value="alpha/beta-Hydrolases"/>
    <property type="match status" value="1"/>
</dbReference>
<protein>
    <submittedName>
        <fullName evidence="3">Pimeloyl-ACP methyl ester carboxylesterase</fullName>
    </submittedName>
</protein>
<accession>A0ABU0LCS2</accession>
<dbReference type="InterPro" id="IPR000073">
    <property type="entry name" value="AB_hydrolase_1"/>
</dbReference>
<dbReference type="PANTHER" id="PTHR43798:SF31">
    <property type="entry name" value="AB HYDROLASE SUPERFAMILY PROTEIN YCLE"/>
    <property type="match status" value="1"/>
</dbReference>
<gene>
    <name evidence="3" type="ORF">QOZ94_001731</name>
</gene>
<dbReference type="Pfam" id="PF12697">
    <property type="entry name" value="Abhydrolase_6"/>
    <property type="match status" value="1"/>
</dbReference>
<name>A0ABU0LCS2_XANAG</name>
<comment type="caution">
    <text evidence="3">The sequence shown here is derived from an EMBL/GenBank/DDBJ whole genome shotgun (WGS) entry which is preliminary data.</text>
</comment>
<dbReference type="EMBL" id="JAUSVY010000003">
    <property type="protein sequence ID" value="MDQ0504949.1"/>
    <property type="molecule type" value="Genomic_DNA"/>
</dbReference>
<dbReference type="Gene3D" id="3.40.50.1820">
    <property type="entry name" value="alpha/beta hydrolase"/>
    <property type="match status" value="1"/>
</dbReference>
<reference evidence="3 4" key="1">
    <citation type="submission" date="2023-07" db="EMBL/GenBank/DDBJ databases">
        <title>Genomic Encyclopedia of Type Strains, Phase IV (KMG-IV): sequencing the most valuable type-strain genomes for metagenomic binning, comparative biology and taxonomic classification.</title>
        <authorList>
            <person name="Goeker M."/>
        </authorList>
    </citation>
    <scope>NUCLEOTIDE SEQUENCE [LARGE SCALE GENOMIC DNA]</scope>
    <source>
        <strain evidence="3 4">DSM 3770</strain>
    </source>
</reference>
<proteinExistence type="predicted"/>
<feature type="domain" description="AB hydrolase-1" evidence="2">
    <location>
        <begin position="35"/>
        <end position="265"/>
    </location>
</feature>
<dbReference type="PANTHER" id="PTHR43798">
    <property type="entry name" value="MONOACYLGLYCEROL LIPASE"/>
    <property type="match status" value="1"/>
</dbReference>
<sequence length="277" mass="30154">MSAPLSLPRSFTATTADQLSIHIQDWGSGEGPEMLFIHGFSHCGLAWMRQVGAPALSGFRKVTYDFRGHGGSDKPLDAHFYKEPERWADELATVIAASGLKRPILVGWSYAGRIIGDYLKVHGHAGIGGIVFVDAATANDRAFYGTCNRLMRQMCSADLAQNIDATRAFVRRCFAGEQPQELLETLVALNMVVPAQVRAALFDRPADYEDVLRRLDIPVLVMQGEQDDVVAPAMAHHIAQIVPAARLALFPVGHAPFLEAPDAFNTILADFARGVAT</sequence>
<organism evidence="3 4">
    <name type="scientific">Xanthobacter agilis</name>
    <dbReference type="NCBI Taxonomy" id="47492"/>
    <lineage>
        <taxon>Bacteria</taxon>
        <taxon>Pseudomonadati</taxon>
        <taxon>Pseudomonadota</taxon>
        <taxon>Alphaproteobacteria</taxon>
        <taxon>Hyphomicrobiales</taxon>
        <taxon>Xanthobacteraceae</taxon>
        <taxon>Xanthobacter</taxon>
    </lineage>
</organism>
<keyword evidence="4" id="KW-1185">Reference proteome</keyword>
<dbReference type="Proteomes" id="UP001241747">
    <property type="component" value="Unassembled WGS sequence"/>
</dbReference>
<dbReference type="InterPro" id="IPR029058">
    <property type="entry name" value="AB_hydrolase_fold"/>
</dbReference>
<evidence type="ECO:0000313" key="3">
    <source>
        <dbReference type="EMBL" id="MDQ0504949.1"/>
    </source>
</evidence>
<evidence type="ECO:0000313" key="4">
    <source>
        <dbReference type="Proteomes" id="UP001241747"/>
    </source>
</evidence>
<keyword evidence="1" id="KW-0378">Hydrolase</keyword>
<dbReference type="InterPro" id="IPR000639">
    <property type="entry name" value="Epox_hydrolase-like"/>
</dbReference>
<evidence type="ECO:0000259" key="2">
    <source>
        <dbReference type="Pfam" id="PF12697"/>
    </source>
</evidence>
<evidence type="ECO:0000256" key="1">
    <source>
        <dbReference type="ARBA" id="ARBA00022801"/>
    </source>
</evidence>
<dbReference type="RefSeq" id="WP_237344674.1">
    <property type="nucleotide sequence ID" value="NZ_JABWGX010000005.1"/>
</dbReference>
<dbReference type="PRINTS" id="PR00412">
    <property type="entry name" value="EPOXHYDRLASE"/>
</dbReference>